<dbReference type="Proteomes" id="UP000281406">
    <property type="component" value="Unassembled WGS sequence"/>
</dbReference>
<dbReference type="EMBL" id="RJVU01001088">
    <property type="protein sequence ID" value="ROL55336.1"/>
    <property type="molecule type" value="Genomic_DNA"/>
</dbReference>
<name>A0A3N0ZA83_ANAGA</name>
<protein>
    <submittedName>
        <fullName evidence="2">Uncharacterized protein</fullName>
    </submittedName>
</protein>
<evidence type="ECO:0000313" key="2">
    <source>
        <dbReference type="EMBL" id="ROL55336.1"/>
    </source>
</evidence>
<comment type="caution">
    <text evidence="2">The sequence shown here is derived from an EMBL/GenBank/DDBJ whole genome shotgun (WGS) entry which is preliminary data.</text>
</comment>
<keyword evidence="3" id="KW-1185">Reference proteome</keyword>
<evidence type="ECO:0000256" key="1">
    <source>
        <dbReference type="SAM" id="MobiDB-lite"/>
    </source>
</evidence>
<evidence type="ECO:0000313" key="3">
    <source>
        <dbReference type="Proteomes" id="UP000281406"/>
    </source>
</evidence>
<feature type="compositionally biased region" description="Polar residues" evidence="1">
    <location>
        <begin position="60"/>
        <end position="72"/>
    </location>
</feature>
<organism evidence="2 3">
    <name type="scientific">Anabarilius grahami</name>
    <name type="common">Kanglang fish</name>
    <name type="synonym">Barilius grahami</name>
    <dbReference type="NCBI Taxonomy" id="495550"/>
    <lineage>
        <taxon>Eukaryota</taxon>
        <taxon>Metazoa</taxon>
        <taxon>Chordata</taxon>
        <taxon>Craniata</taxon>
        <taxon>Vertebrata</taxon>
        <taxon>Euteleostomi</taxon>
        <taxon>Actinopterygii</taxon>
        <taxon>Neopterygii</taxon>
        <taxon>Teleostei</taxon>
        <taxon>Ostariophysi</taxon>
        <taxon>Cypriniformes</taxon>
        <taxon>Xenocyprididae</taxon>
        <taxon>Xenocypridinae</taxon>
        <taxon>Xenocypridinae incertae sedis</taxon>
        <taxon>Anabarilius</taxon>
    </lineage>
</organism>
<feature type="region of interest" description="Disordered" evidence="1">
    <location>
        <begin position="1"/>
        <end position="74"/>
    </location>
</feature>
<gene>
    <name evidence="2" type="ORF">DPX16_22812</name>
</gene>
<reference evidence="2 3" key="1">
    <citation type="submission" date="2018-10" db="EMBL/GenBank/DDBJ databases">
        <title>Genome assembly for a Yunnan-Guizhou Plateau 3E fish, Anabarilius grahami (Regan), and its evolutionary and genetic applications.</title>
        <authorList>
            <person name="Jiang W."/>
        </authorList>
    </citation>
    <scope>NUCLEOTIDE SEQUENCE [LARGE SCALE GENOMIC DNA]</scope>
    <source>
        <strain evidence="2">AG-KIZ</strain>
        <tissue evidence="2">Muscle</tissue>
    </source>
</reference>
<dbReference type="AlphaFoldDB" id="A0A3N0ZA83"/>
<accession>A0A3N0ZA83</accession>
<feature type="compositionally biased region" description="Acidic residues" evidence="1">
    <location>
        <begin position="19"/>
        <end position="50"/>
    </location>
</feature>
<proteinExistence type="predicted"/>
<sequence length="109" mass="12312">MMEAESPDMPPRFEGLLVQEEEEPVDEDAEGDANSDLLDLDMDDEEEEENSPFPIPQSRPPSTTDSASQADSNLHEVSVLRAVQWNANRLRPVHTKNDNYNYISVHTNT</sequence>